<dbReference type="Proteomes" id="UP001597545">
    <property type="component" value="Unassembled WGS sequence"/>
</dbReference>
<dbReference type="Pfam" id="PF20365">
    <property type="entry name" value="DUF6660"/>
    <property type="match status" value="1"/>
</dbReference>
<protein>
    <submittedName>
        <fullName evidence="1">DUF6660 family protein</fullName>
    </submittedName>
</protein>
<sequence>MRWLTTILAVYLLGLLLIPCSDMDTRFADQHIEPTSQQKHEHEHTRNDGCSPLCCCSCCSATITSVDVLHPTLDAPLSILLSVTQGIETLSIIPEYPSSIWQPPKINA</sequence>
<evidence type="ECO:0000313" key="1">
    <source>
        <dbReference type="EMBL" id="MFD2546430.1"/>
    </source>
</evidence>
<proteinExistence type="predicted"/>
<dbReference type="EMBL" id="JBHULR010000001">
    <property type="protein sequence ID" value="MFD2546430.1"/>
    <property type="molecule type" value="Genomic_DNA"/>
</dbReference>
<accession>A0ABW5KF26</accession>
<keyword evidence="2" id="KW-1185">Reference proteome</keyword>
<dbReference type="RefSeq" id="WP_380900209.1">
    <property type="nucleotide sequence ID" value="NZ_JBHUEG010000002.1"/>
</dbReference>
<dbReference type="InterPro" id="IPR046601">
    <property type="entry name" value="DUF6660"/>
</dbReference>
<evidence type="ECO:0000313" key="2">
    <source>
        <dbReference type="Proteomes" id="UP001597545"/>
    </source>
</evidence>
<reference evidence="2" key="1">
    <citation type="journal article" date="2019" name="Int. J. Syst. Evol. Microbiol.">
        <title>The Global Catalogue of Microorganisms (GCM) 10K type strain sequencing project: providing services to taxonomists for standard genome sequencing and annotation.</title>
        <authorList>
            <consortium name="The Broad Institute Genomics Platform"/>
            <consortium name="The Broad Institute Genome Sequencing Center for Infectious Disease"/>
            <person name="Wu L."/>
            <person name="Ma J."/>
        </authorList>
    </citation>
    <scope>NUCLEOTIDE SEQUENCE [LARGE SCALE GENOMIC DNA]</scope>
    <source>
        <strain evidence="2">KCTC 42662</strain>
    </source>
</reference>
<name>A0ABW5KF26_9SPHI</name>
<organism evidence="1 2">
    <name type="scientific">Sphingobacterium suaedae</name>
    <dbReference type="NCBI Taxonomy" id="1686402"/>
    <lineage>
        <taxon>Bacteria</taxon>
        <taxon>Pseudomonadati</taxon>
        <taxon>Bacteroidota</taxon>
        <taxon>Sphingobacteriia</taxon>
        <taxon>Sphingobacteriales</taxon>
        <taxon>Sphingobacteriaceae</taxon>
        <taxon>Sphingobacterium</taxon>
    </lineage>
</organism>
<comment type="caution">
    <text evidence="1">The sequence shown here is derived from an EMBL/GenBank/DDBJ whole genome shotgun (WGS) entry which is preliminary data.</text>
</comment>
<gene>
    <name evidence="1" type="ORF">ACFSR5_02090</name>
</gene>